<reference evidence="1 2" key="1">
    <citation type="submission" date="2018-07" db="EMBL/GenBank/DDBJ databases">
        <title>Parabacteroides acidifaciens nov. sp., isolated from human feces.</title>
        <authorList>
            <person name="Wang Y.J."/>
        </authorList>
    </citation>
    <scope>NUCLEOTIDE SEQUENCE [LARGE SCALE GENOMIC DNA]</scope>
    <source>
        <strain evidence="1 2">426-9</strain>
    </source>
</reference>
<protein>
    <submittedName>
        <fullName evidence="1">Uncharacterized protein</fullName>
    </submittedName>
</protein>
<dbReference type="Proteomes" id="UP000256321">
    <property type="component" value="Unassembled WGS sequence"/>
</dbReference>
<dbReference type="EMBL" id="QREV01000076">
    <property type="protein sequence ID" value="RDU47531.1"/>
    <property type="molecule type" value="Genomic_DNA"/>
</dbReference>
<gene>
    <name evidence="1" type="ORF">DWU89_19040</name>
</gene>
<accession>A0A3D8H9L3</accession>
<proteinExistence type="predicted"/>
<evidence type="ECO:0000313" key="2">
    <source>
        <dbReference type="Proteomes" id="UP000256321"/>
    </source>
</evidence>
<dbReference type="RefSeq" id="WP_208642491.1">
    <property type="nucleotide sequence ID" value="NZ_JACRTI010000076.1"/>
</dbReference>
<feature type="non-terminal residue" evidence="1">
    <location>
        <position position="1"/>
    </location>
</feature>
<dbReference type="AlphaFoldDB" id="A0A3D8H9L3"/>
<name>A0A3D8H9L3_9BACT</name>
<comment type="caution">
    <text evidence="1">The sequence shown here is derived from an EMBL/GenBank/DDBJ whole genome shotgun (WGS) entry which is preliminary data.</text>
</comment>
<evidence type="ECO:0000313" key="1">
    <source>
        <dbReference type="EMBL" id="RDU47531.1"/>
    </source>
</evidence>
<organism evidence="1 2">
    <name type="scientific">Parabacteroides acidifaciens</name>
    <dbReference type="NCBI Taxonomy" id="2290935"/>
    <lineage>
        <taxon>Bacteria</taxon>
        <taxon>Pseudomonadati</taxon>
        <taxon>Bacteroidota</taxon>
        <taxon>Bacteroidia</taxon>
        <taxon>Bacteroidales</taxon>
        <taxon>Tannerellaceae</taxon>
        <taxon>Parabacteroides</taxon>
    </lineage>
</organism>
<sequence length="92" mass="10550">VFDNQIARFSERTAHLVFLIVRKGSLNREKSQSKIDQDFGRNRKMAEKGGGIVIFAIYNLSFLEVSNGNIVKRSYSDTLRELRRKLNTTKGT</sequence>